<dbReference type="EMBL" id="CM043022">
    <property type="protein sequence ID" value="KAI4456173.1"/>
    <property type="molecule type" value="Genomic_DNA"/>
</dbReference>
<sequence>MVVHFCSVCKKPSVQSCSLCYRAYYCSKEHQIQDWKKGHKNNCAPFKIAINEVLGRHLISTCDIPEGSVILQRKPLVICPKIVSLLLCLGCHKKLNNGDLNACSKCNWPVCGMECENTELHKDECELLSQNNIRPQINLGSPKQSCYALIAPLRSLLLKEKSKSKFEALMNMQSNLENHRDSALYLALKQNIVPIIIDKLKIDTNEEEILTICSIFDTNAFDVRDSKGLVNVRALYSTVSLISHDCKQNTRHYYIDDDFEIHVSATIPIKKGEIITTSYTQTLWGTILRRKHLKQFKNFDCTCNRCKDPTEFGLYVGSIYCSSCRENDKSNCCPKMISTDSINSNANFKCENCDHVIAAKQVHWGNEALRNEILSLNKSDPKSFEAFLEKYKDVLHSTNTHVLEVKYALSQMYGNLNGYNICDIADDLVERKITLCHELLEVADILCPGSSRFRGSLLYDLQAAMVVQTRRSYEQEKITKQAASERLLEAVTILQESAKILSVEPDMKDLLEKRLETLSNYLDLD</sequence>
<dbReference type="Proteomes" id="UP001056778">
    <property type="component" value="Chromosome 8"/>
</dbReference>
<reference evidence="1" key="1">
    <citation type="submission" date="2022-04" db="EMBL/GenBank/DDBJ databases">
        <title>Chromosome-scale genome assembly of Holotrichia oblita Faldermann.</title>
        <authorList>
            <person name="Rongchong L."/>
        </authorList>
    </citation>
    <scope>NUCLEOTIDE SEQUENCE</scope>
    <source>
        <strain evidence="1">81SQS9</strain>
    </source>
</reference>
<accession>A0ACB9SM24</accession>
<evidence type="ECO:0000313" key="1">
    <source>
        <dbReference type="EMBL" id="KAI4456173.1"/>
    </source>
</evidence>
<keyword evidence="2" id="KW-1185">Reference proteome</keyword>
<comment type="caution">
    <text evidence="1">The sequence shown here is derived from an EMBL/GenBank/DDBJ whole genome shotgun (WGS) entry which is preliminary data.</text>
</comment>
<protein>
    <submittedName>
        <fullName evidence="1">Set and mynd domain containing arthropod-specific member 4 isoform a</fullName>
    </submittedName>
</protein>
<gene>
    <name evidence="1" type="ORF">MML48_8g00018043</name>
</gene>
<organism evidence="1 2">
    <name type="scientific">Holotrichia oblita</name>
    <name type="common">Chafer beetle</name>
    <dbReference type="NCBI Taxonomy" id="644536"/>
    <lineage>
        <taxon>Eukaryota</taxon>
        <taxon>Metazoa</taxon>
        <taxon>Ecdysozoa</taxon>
        <taxon>Arthropoda</taxon>
        <taxon>Hexapoda</taxon>
        <taxon>Insecta</taxon>
        <taxon>Pterygota</taxon>
        <taxon>Neoptera</taxon>
        <taxon>Endopterygota</taxon>
        <taxon>Coleoptera</taxon>
        <taxon>Polyphaga</taxon>
        <taxon>Scarabaeiformia</taxon>
        <taxon>Scarabaeidae</taxon>
        <taxon>Melolonthinae</taxon>
        <taxon>Holotrichia</taxon>
    </lineage>
</organism>
<name>A0ACB9SM24_HOLOL</name>
<proteinExistence type="predicted"/>
<evidence type="ECO:0000313" key="2">
    <source>
        <dbReference type="Proteomes" id="UP001056778"/>
    </source>
</evidence>